<evidence type="ECO:0000313" key="6">
    <source>
        <dbReference type="Proteomes" id="UP000239352"/>
    </source>
</evidence>
<keyword evidence="1" id="KW-0805">Transcription regulation</keyword>
<gene>
    <name evidence="5" type="ORF">CEP50_17175</name>
</gene>
<proteinExistence type="predicted"/>
<dbReference type="PANTHER" id="PTHR44846:SF17">
    <property type="entry name" value="GNTR-FAMILY TRANSCRIPTIONAL REGULATOR"/>
    <property type="match status" value="1"/>
</dbReference>
<dbReference type="PROSITE" id="PS50949">
    <property type="entry name" value="HTH_GNTR"/>
    <property type="match status" value="1"/>
</dbReference>
<evidence type="ECO:0000256" key="3">
    <source>
        <dbReference type="ARBA" id="ARBA00023163"/>
    </source>
</evidence>
<protein>
    <submittedName>
        <fullName evidence="5">GntR family transcriptional regulator</fullName>
    </submittedName>
</protein>
<dbReference type="InterPro" id="IPR036390">
    <property type="entry name" value="WH_DNA-bd_sf"/>
</dbReference>
<name>A0A2T0GSM9_ACTMO</name>
<evidence type="ECO:0000259" key="4">
    <source>
        <dbReference type="PROSITE" id="PS50949"/>
    </source>
</evidence>
<organism evidence="5 6">
    <name type="scientific">Actinopolyspora mortivallis</name>
    <dbReference type="NCBI Taxonomy" id="33906"/>
    <lineage>
        <taxon>Bacteria</taxon>
        <taxon>Bacillati</taxon>
        <taxon>Actinomycetota</taxon>
        <taxon>Actinomycetes</taxon>
        <taxon>Actinopolysporales</taxon>
        <taxon>Actinopolysporaceae</taxon>
        <taxon>Actinopolyspora</taxon>
    </lineage>
</organism>
<dbReference type="GO" id="GO:0003677">
    <property type="term" value="F:DNA binding"/>
    <property type="evidence" value="ECO:0007669"/>
    <property type="project" value="UniProtKB-KW"/>
</dbReference>
<dbReference type="InterPro" id="IPR000524">
    <property type="entry name" value="Tscrpt_reg_HTH_GntR"/>
</dbReference>
<evidence type="ECO:0000313" key="5">
    <source>
        <dbReference type="EMBL" id="PRW62122.1"/>
    </source>
</evidence>
<evidence type="ECO:0000256" key="1">
    <source>
        <dbReference type="ARBA" id="ARBA00023015"/>
    </source>
</evidence>
<dbReference type="SMART" id="SM00345">
    <property type="entry name" value="HTH_GNTR"/>
    <property type="match status" value="1"/>
</dbReference>
<evidence type="ECO:0000256" key="2">
    <source>
        <dbReference type="ARBA" id="ARBA00023125"/>
    </source>
</evidence>
<dbReference type="CDD" id="cd07377">
    <property type="entry name" value="WHTH_GntR"/>
    <property type="match status" value="1"/>
</dbReference>
<keyword evidence="3" id="KW-0804">Transcription</keyword>
<dbReference type="AlphaFoldDB" id="A0A2T0GSM9"/>
<dbReference type="InParanoid" id="A0A2T0GSM9"/>
<reference evidence="5 6" key="1">
    <citation type="submission" date="2018-03" db="EMBL/GenBank/DDBJ databases">
        <title>Actinopolyspora mortivallis from Sahara, screening for active biomolecules.</title>
        <authorList>
            <person name="Selama O."/>
            <person name="Wellington E.M.H."/>
            <person name="Hacene H."/>
        </authorList>
    </citation>
    <scope>NUCLEOTIDE SEQUENCE [LARGE SCALE GENOMIC DNA]</scope>
    <source>
        <strain evidence="5 6">M5A</strain>
    </source>
</reference>
<dbReference type="SUPFAM" id="SSF46785">
    <property type="entry name" value="Winged helix' DNA-binding domain"/>
    <property type="match status" value="1"/>
</dbReference>
<keyword evidence="2" id="KW-0238">DNA-binding</keyword>
<dbReference type="Proteomes" id="UP000239352">
    <property type="component" value="Unassembled WGS sequence"/>
</dbReference>
<dbReference type="Pfam" id="PF00392">
    <property type="entry name" value="GntR"/>
    <property type="match status" value="1"/>
</dbReference>
<dbReference type="GO" id="GO:0003700">
    <property type="term" value="F:DNA-binding transcription factor activity"/>
    <property type="evidence" value="ECO:0007669"/>
    <property type="project" value="InterPro"/>
</dbReference>
<feature type="domain" description="HTH gntR-type" evidence="4">
    <location>
        <begin position="12"/>
        <end position="80"/>
    </location>
</feature>
<dbReference type="InterPro" id="IPR050679">
    <property type="entry name" value="Bact_HTH_transcr_reg"/>
</dbReference>
<dbReference type="PANTHER" id="PTHR44846">
    <property type="entry name" value="MANNOSYL-D-GLYCERATE TRANSPORT/METABOLISM SYSTEM REPRESSOR MNGR-RELATED"/>
    <property type="match status" value="1"/>
</dbReference>
<dbReference type="Gene3D" id="1.10.10.10">
    <property type="entry name" value="Winged helix-like DNA-binding domain superfamily/Winged helix DNA-binding domain"/>
    <property type="match status" value="1"/>
</dbReference>
<sequence>MSDVQKREADDSRTFVRVAEKLRQAIIDGVYSPGQKLPSGQELAAELGVAVGTVRSALDLLREDGVVETHHGRGSFVLDRPESSAERGTPDELALIRSELAEINRRLASLEERLDAADR</sequence>
<keyword evidence="6" id="KW-1185">Reference proteome</keyword>
<dbReference type="InterPro" id="IPR036388">
    <property type="entry name" value="WH-like_DNA-bd_sf"/>
</dbReference>
<accession>A0A2T0GSM9</accession>
<dbReference type="EMBL" id="PVSR01000041">
    <property type="protein sequence ID" value="PRW62122.1"/>
    <property type="molecule type" value="Genomic_DNA"/>
</dbReference>
<comment type="caution">
    <text evidence="5">The sequence shown here is derived from an EMBL/GenBank/DDBJ whole genome shotgun (WGS) entry which is preliminary data.</text>
</comment>
<dbReference type="GO" id="GO:0045892">
    <property type="term" value="P:negative regulation of DNA-templated transcription"/>
    <property type="evidence" value="ECO:0007669"/>
    <property type="project" value="TreeGrafter"/>
</dbReference>